<dbReference type="STRING" id="1122154.SAMN02746068_00145"/>
<sequence>MTDREKVQQIVDKYGDSYSQLSQNATNKELKTFMKFLADEANKKQSKLFEMDSHSTAK</sequence>
<protein>
    <submittedName>
        <fullName evidence="1">Uncharacterized protein</fullName>
    </submittedName>
</protein>
<dbReference type="AlphaFoldDB" id="A0A1K2H4U6"/>
<accession>A0A1K2H4U6</accession>
<dbReference type="RefSeq" id="WP_167362553.1">
    <property type="nucleotide sequence ID" value="NZ_FPKS01000001.1"/>
</dbReference>
<evidence type="ECO:0000313" key="2">
    <source>
        <dbReference type="Proteomes" id="UP000185655"/>
    </source>
</evidence>
<name>A0A1K2H4U6_9LACT</name>
<proteinExistence type="predicted"/>
<evidence type="ECO:0000313" key="1">
    <source>
        <dbReference type="EMBL" id="SFZ70264.1"/>
    </source>
</evidence>
<reference evidence="1 2" key="1">
    <citation type="submission" date="2016-11" db="EMBL/GenBank/DDBJ databases">
        <authorList>
            <person name="Jaros S."/>
            <person name="Januszkiewicz K."/>
            <person name="Wedrychowicz H."/>
        </authorList>
    </citation>
    <scope>NUCLEOTIDE SEQUENCE [LARGE SCALE GENOMIC DNA]</scope>
    <source>
        <strain evidence="1 2">DSM 22330</strain>
    </source>
</reference>
<organism evidence="1 2">
    <name type="scientific">Pseudolactococcus chungangensis CAU 28 = DSM 22330</name>
    <dbReference type="NCBI Taxonomy" id="1122154"/>
    <lineage>
        <taxon>Bacteria</taxon>
        <taxon>Bacillati</taxon>
        <taxon>Bacillota</taxon>
        <taxon>Bacilli</taxon>
        <taxon>Lactobacillales</taxon>
        <taxon>Streptococcaceae</taxon>
        <taxon>Pseudolactococcus</taxon>
    </lineage>
</organism>
<gene>
    <name evidence="1" type="ORF">SAMN02746068_00145</name>
</gene>
<dbReference type="Proteomes" id="UP000185655">
    <property type="component" value="Unassembled WGS sequence"/>
</dbReference>
<dbReference type="EMBL" id="FPKS01000001">
    <property type="protein sequence ID" value="SFZ70264.1"/>
    <property type="molecule type" value="Genomic_DNA"/>
</dbReference>